<dbReference type="Proteomes" id="UP000827092">
    <property type="component" value="Unassembled WGS sequence"/>
</dbReference>
<organism evidence="1 2">
    <name type="scientific">Oedothorax gibbosus</name>
    <dbReference type="NCBI Taxonomy" id="931172"/>
    <lineage>
        <taxon>Eukaryota</taxon>
        <taxon>Metazoa</taxon>
        <taxon>Ecdysozoa</taxon>
        <taxon>Arthropoda</taxon>
        <taxon>Chelicerata</taxon>
        <taxon>Arachnida</taxon>
        <taxon>Araneae</taxon>
        <taxon>Araneomorphae</taxon>
        <taxon>Entelegynae</taxon>
        <taxon>Araneoidea</taxon>
        <taxon>Linyphiidae</taxon>
        <taxon>Erigoninae</taxon>
        <taxon>Oedothorax</taxon>
    </lineage>
</organism>
<protein>
    <submittedName>
        <fullName evidence="1">Uncharacterized protein</fullName>
    </submittedName>
</protein>
<dbReference type="EMBL" id="JAFNEN010000617">
    <property type="protein sequence ID" value="KAG8179589.1"/>
    <property type="molecule type" value="Genomic_DNA"/>
</dbReference>
<dbReference type="AlphaFoldDB" id="A0AAV6U7M1"/>
<comment type="caution">
    <text evidence="1">The sequence shown here is derived from an EMBL/GenBank/DDBJ whole genome shotgun (WGS) entry which is preliminary data.</text>
</comment>
<gene>
    <name evidence="1" type="ORF">JTE90_026547</name>
</gene>
<sequence>MEARRVANERRIEVPKCTPSHLASSPLPFTFCPSVFTTSNLKGSFAFGAGESVPFHPCLRTENGRNGGCCRRPKAVSVEQRLQQNRFRFRKSG</sequence>
<accession>A0AAV6U7M1</accession>
<evidence type="ECO:0000313" key="2">
    <source>
        <dbReference type="Proteomes" id="UP000827092"/>
    </source>
</evidence>
<keyword evidence="2" id="KW-1185">Reference proteome</keyword>
<reference evidence="1 2" key="1">
    <citation type="journal article" date="2022" name="Nat. Ecol. Evol.">
        <title>A masculinizing supergene underlies an exaggerated male reproductive morph in a spider.</title>
        <authorList>
            <person name="Hendrickx F."/>
            <person name="De Corte Z."/>
            <person name="Sonet G."/>
            <person name="Van Belleghem S.M."/>
            <person name="Kostlbacher S."/>
            <person name="Vangestel C."/>
        </authorList>
    </citation>
    <scope>NUCLEOTIDE SEQUENCE [LARGE SCALE GENOMIC DNA]</scope>
    <source>
        <strain evidence="1">W744_W776</strain>
    </source>
</reference>
<name>A0AAV6U7M1_9ARAC</name>
<proteinExistence type="predicted"/>
<evidence type="ECO:0000313" key="1">
    <source>
        <dbReference type="EMBL" id="KAG8179589.1"/>
    </source>
</evidence>